<evidence type="ECO:0000259" key="2">
    <source>
        <dbReference type="Pfam" id="PF07786"/>
    </source>
</evidence>
<accession>A0AA37HUX5</accession>
<feature type="transmembrane region" description="Helical" evidence="1">
    <location>
        <begin position="58"/>
        <end position="77"/>
    </location>
</feature>
<evidence type="ECO:0000313" key="4">
    <source>
        <dbReference type="Proteomes" id="UP001055108"/>
    </source>
</evidence>
<proteinExistence type="predicted"/>
<keyword evidence="1" id="KW-0472">Membrane</keyword>
<organism evidence="3 4">
    <name type="scientific">Methylobacterium gregans</name>
    <dbReference type="NCBI Taxonomy" id="374424"/>
    <lineage>
        <taxon>Bacteria</taxon>
        <taxon>Pseudomonadati</taxon>
        <taxon>Pseudomonadota</taxon>
        <taxon>Alphaproteobacteria</taxon>
        <taxon>Hyphomicrobiales</taxon>
        <taxon>Methylobacteriaceae</taxon>
        <taxon>Methylobacterium</taxon>
    </lineage>
</organism>
<comment type="caution">
    <text evidence="3">The sequence shown here is derived from an EMBL/GenBank/DDBJ whole genome shotgun (WGS) entry which is preliminary data.</text>
</comment>
<sequence length="330" mass="34590">MQTPSPTPSPARPRDRLAVIDLARGAALAAMVAYHATWDLGYLRLTPENAALSPGGRVAAHLIAGSFLLLVGVGMVLMNGSGIRPRPTLLRAARIALAALAITAATWIAFPDSFIFFGILHCIAVSSLLGLPFLFAPVPVTALAAALVVAAPHLVRAEILDAPALFFLGLGHASPRTNDYVPLFPWFGIVLAGIVLGRLGLPRLARSGLGAGQPVGRIGRAAAFAGRHSLAIYLVHQPLLLGILTGVAALTGPHPRAGERTFRAEYVTTCTRTGGEAQACRVAARCTGSVLRRDGLWQAQERPFTGTERLRAQALSQACYEAAEGTRGAP</sequence>
<reference evidence="3" key="1">
    <citation type="journal article" date="2016" name="Front. Microbiol.">
        <title>Genome Sequence of the Piezophilic, Mesophilic Sulfate-Reducing Bacterium Desulfovibrio indicus J2T.</title>
        <authorList>
            <person name="Cao J."/>
            <person name="Maignien L."/>
            <person name="Shao Z."/>
            <person name="Alain K."/>
            <person name="Jebbar M."/>
        </authorList>
    </citation>
    <scope>NUCLEOTIDE SEQUENCE</scope>
    <source>
        <strain evidence="3">NBRC 103626</strain>
    </source>
</reference>
<feature type="transmembrane region" description="Helical" evidence="1">
    <location>
        <begin position="180"/>
        <end position="201"/>
    </location>
</feature>
<keyword evidence="4" id="KW-1185">Reference proteome</keyword>
<dbReference type="Proteomes" id="UP001055108">
    <property type="component" value="Unassembled WGS sequence"/>
</dbReference>
<dbReference type="EMBL" id="BPQM01000189">
    <property type="protein sequence ID" value="GJD82056.1"/>
    <property type="molecule type" value="Genomic_DNA"/>
</dbReference>
<dbReference type="InterPro" id="IPR012429">
    <property type="entry name" value="HGSNAT_cat"/>
</dbReference>
<feature type="transmembrane region" description="Helical" evidence="1">
    <location>
        <begin position="114"/>
        <end position="135"/>
    </location>
</feature>
<dbReference type="AlphaFoldDB" id="A0AA37HUX5"/>
<feature type="transmembrane region" description="Helical" evidence="1">
    <location>
        <begin position="142"/>
        <end position="160"/>
    </location>
</feature>
<dbReference type="Pfam" id="PF07786">
    <property type="entry name" value="HGSNAT_cat"/>
    <property type="match status" value="1"/>
</dbReference>
<feature type="transmembrane region" description="Helical" evidence="1">
    <location>
        <begin position="89"/>
        <end position="108"/>
    </location>
</feature>
<gene>
    <name evidence="3" type="ORF">NBEOAGPD_5315</name>
</gene>
<protein>
    <recommendedName>
        <fullName evidence="2">Heparan-alpha-glucosaminide N-acetyltransferase catalytic domain-containing protein</fullName>
    </recommendedName>
</protein>
<name>A0AA37HUX5_9HYPH</name>
<feature type="domain" description="Heparan-alpha-glucosaminide N-acetyltransferase catalytic" evidence="2">
    <location>
        <begin position="16"/>
        <end position="238"/>
    </location>
</feature>
<keyword evidence="1" id="KW-1133">Transmembrane helix</keyword>
<reference evidence="3" key="2">
    <citation type="submission" date="2021-08" db="EMBL/GenBank/DDBJ databases">
        <authorList>
            <person name="Tani A."/>
            <person name="Ola A."/>
            <person name="Ogura Y."/>
            <person name="Katsura K."/>
            <person name="Hayashi T."/>
        </authorList>
    </citation>
    <scope>NUCLEOTIDE SEQUENCE</scope>
    <source>
        <strain evidence="3">NBRC 103626</strain>
    </source>
</reference>
<dbReference type="RefSeq" id="WP_238307273.1">
    <property type="nucleotide sequence ID" value="NZ_BPQM01000189.1"/>
</dbReference>
<feature type="transmembrane region" description="Helical" evidence="1">
    <location>
        <begin position="21"/>
        <end position="38"/>
    </location>
</feature>
<keyword evidence="1" id="KW-0812">Transmembrane</keyword>
<evidence type="ECO:0000313" key="3">
    <source>
        <dbReference type="EMBL" id="GJD82056.1"/>
    </source>
</evidence>
<evidence type="ECO:0000256" key="1">
    <source>
        <dbReference type="SAM" id="Phobius"/>
    </source>
</evidence>